<dbReference type="AlphaFoldDB" id="A0A2K3P048"/>
<evidence type="ECO:0000313" key="2">
    <source>
        <dbReference type="EMBL" id="PNY08613.1"/>
    </source>
</evidence>
<sequence>MGRILNLGSHTSTVLLPLAVFVYGQKRKSVGAVEIDVQRPLAVFVYGQNRKLVGAAVIDVQRRRKGGIVRSFRSCSSS</sequence>
<feature type="signal peptide" evidence="1">
    <location>
        <begin position="1"/>
        <end position="24"/>
    </location>
</feature>
<accession>A0A2K3P048</accession>
<dbReference type="EMBL" id="ASHM01002622">
    <property type="protein sequence ID" value="PNY08613.1"/>
    <property type="molecule type" value="Genomic_DNA"/>
</dbReference>
<proteinExistence type="predicted"/>
<reference evidence="2 3" key="2">
    <citation type="journal article" date="2017" name="Front. Plant Sci.">
        <title>Gene Classification and Mining of Molecular Markers Useful in Red Clover (Trifolium pratense) Breeding.</title>
        <authorList>
            <person name="Istvanek J."/>
            <person name="Dluhosova J."/>
            <person name="Dluhos P."/>
            <person name="Patkova L."/>
            <person name="Nedelnik J."/>
            <person name="Repkova J."/>
        </authorList>
    </citation>
    <scope>NUCLEOTIDE SEQUENCE [LARGE SCALE GENOMIC DNA]</scope>
    <source>
        <strain evidence="3">cv. Tatra</strain>
        <tissue evidence="2">Young leaves</tissue>
    </source>
</reference>
<protein>
    <submittedName>
        <fullName evidence="2">Uncharacterized protein</fullName>
    </submittedName>
</protein>
<feature type="chain" id="PRO_5014345696" evidence="1">
    <location>
        <begin position="25"/>
        <end position="78"/>
    </location>
</feature>
<reference evidence="2 3" key="1">
    <citation type="journal article" date="2014" name="Am. J. Bot.">
        <title>Genome assembly and annotation for red clover (Trifolium pratense; Fabaceae).</title>
        <authorList>
            <person name="Istvanek J."/>
            <person name="Jaros M."/>
            <person name="Krenek A."/>
            <person name="Repkova J."/>
        </authorList>
    </citation>
    <scope>NUCLEOTIDE SEQUENCE [LARGE SCALE GENOMIC DNA]</scope>
    <source>
        <strain evidence="3">cv. Tatra</strain>
        <tissue evidence="2">Young leaves</tissue>
    </source>
</reference>
<comment type="caution">
    <text evidence="2">The sequence shown here is derived from an EMBL/GenBank/DDBJ whole genome shotgun (WGS) entry which is preliminary data.</text>
</comment>
<evidence type="ECO:0000256" key="1">
    <source>
        <dbReference type="SAM" id="SignalP"/>
    </source>
</evidence>
<keyword evidence="1" id="KW-0732">Signal</keyword>
<name>A0A2K3P048_TRIPR</name>
<gene>
    <name evidence="2" type="ORF">L195_g005141</name>
</gene>
<dbReference type="Proteomes" id="UP000236291">
    <property type="component" value="Unassembled WGS sequence"/>
</dbReference>
<evidence type="ECO:0000313" key="3">
    <source>
        <dbReference type="Proteomes" id="UP000236291"/>
    </source>
</evidence>
<organism evidence="2 3">
    <name type="scientific">Trifolium pratense</name>
    <name type="common">Red clover</name>
    <dbReference type="NCBI Taxonomy" id="57577"/>
    <lineage>
        <taxon>Eukaryota</taxon>
        <taxon>Viridiplantae</taxon>
        <taxon>Streptophyta</taxon>
        <taxon>Embryophyta</taxon>
        <taxon>Tracheophyta</taxon>
        <taxon>Spermatophyta</taxon>
        <taxon>Magnoliopsida</taxon>
        <taxon>eudicotyledons</taxon>
        <taxon>Gunneridae</taxon>
        <taxon>Pentapetalae</taxon>
        <taxon>rosids</taxon>
        <taxon>fabids</taxon>
        <taxon>Fabales</taxon>
        <taxon>Fabaceae</taxon>
        <taxon>Papilionoideae</taxon>
        <taxon>50 kb inversion clade</taxon>
        <taxon>NPAAA clade</taxon>
        <taxon>Hologalegina</taxon>
        <taxon>IRL clade</taxon>
        <taxon>Trifolieae</taxon>
        <taxon>Trifolium</taxon>
    </lineage>
</organism>